<dbReference type="GO" id="GO:0005829">
    <property type="term" value="C:cytosol"/>
    <property type="evidence" value="ECO:0007669"/>
    <property type="project" value="TreeGrafter"/>
</dbReference>
<dbReference type="InterPro" id="IPR000847">
    <property type="entry name" value="LysR_HTH_N"/>
</dbReference>
<dbReference type="OrthoDB" id="9815174at2"/>
<keyword evidence="2" id="KW-0805">Transcription regulation</keyword>
<proteinExistence type="inferred from homology"/>
<dbReference type="SUPFAM" id="SSF53850">
    <property type="entry name" value="Periplasmic binding protein-like II"/>
    <property type="match status" value="1"/>
</dbReference>
<feature type="domain" description="HTH lysR-type" evidence="5">
    <location>
        <begin position="3"/>
        <end position="60"/>
    </location>
</feature>
<comment type="similarity">
    <text evidence="1">Belongs to the LysR transcriptional regulatory family.</text>
</comment>
<keyword evidence="4" id="KW-0804">Transcription</keyword>
<dbReference type="PRINTS" id="PR00039">
    <property type="entry name" value="HTHLYSR"/>
</dbReference>
<dbReference type="Pfam" id="PF03466">
    <property type="entry name" value="LysR_substrate"/>
    <property type="match status" value="1"/>
</dbReference>
<evidence type="ECO:0000256" key="1">
    <source>
        <dbReference type="ARBA" id="ARBA00009437"/>
    </source>
</evidence>
<dbReference type="Gene3D" id="1.10.10.10">
    <property type="entry name" value="Winged helix-like DNA-binding domain superfamily/Winged helix DNA-binding domain"/>
    <property type="match status" value="1"/>
</dbReference>
<dbReference type="Pfam" id="PF00126">
    <property type="entry name" value="HTH_1"/>
    <property type="match status" value="1"/>
</dbReference>
<protein>
    <submittedName>
        <fullName evidence="6">LysR family transcriptional regulator</fullName>
    </submittedName>
</protein>
<name>A0A0A0D3N5_9PROT</name>
<evidence type="ECO:0000256" key="2">
    <source>
        <dbReference type="ARBA" id="ARBA00023015"/>
    </source>
</evidence>
<evidence type="ECO:0000256" key="4">
    <source>
        <dbReference type="ARBA" id="ARBA00023163"/>
    </source>
</evidence>
<dbReference type="EMBL" id="JANX01000458">
    <property type="protein sequence ID" value="KGM31677.1"/>
    <property type="molecule type" value="Genomic_DNA"/>
</dbReference>
<evidence type="ECO:0000313" key="6">
    <source>
        <dbReference type="EMBL" id="KGM31677.1"/>
    </source>
</evidence>
<dbReference type="PANTHER" id="PTHR30419">
    <property type="entry name" value="HTH-TYPE TRANSCRIPTIONAL REGULATOR YBHD"/>
    <property type="match status" value="1"/>
</dbReference>
<dbReference type="Proteomes" id="UP000029995">
    <property type="component" value="Unassembled WGS sequence"/>
</dbReference>
<dbReference type="InterPro" id="IPR036390">
    <property type="entry name" value="WH_DNA-bd_sf"/>
</dbReference>
<dbReference type="SUPFAM" id="SSF46785">
    <property type="entry name" value="Winged helix' DNA-binding domain"/>
    <property type="match status" value="1"/>
</dbReference>
<dbReference type="PROSITE" id="PS50931">
    <property type="entry name" value="HTH_LYSR"/>
    <property type="match status" value="1"/>
</dbReference>
<dbReference type="FunFam" id="1.10.10.10:FF:000001">
    <property type="entry name" value="LysR family transcriptional regulator"/>
    <property type="match status" value="1"/>
</dbReference>
<dbReference type="RefSeq" id="WP_034845196.1">
    <property type="nucleotide sequence ID" value="NZ_JANX01000458.1"/>
</dbReference>
<dbReference type="InterPro" id="IPR050950">
    <property type="entry name" value="HTH-type_LysR_regulators"/>
</dbReference>
<sequence>MNVTLRQIAYFTAVAEAGSVSGGAAAVGISQSAITDALKALEEQTGAKLFERHARGVILTYPGHQFLRHARTILAAVADAQNALKTLPEAVQGTLPLGVTTMVSGYFLADLLARFRRVFPNVTVEVIEEERSYIEHLMINGEIAVAVMIVSTLDNRDALESEILVRSESRLWLPPDHRFMGREAIPLAEIVDEPLIALAVDEIVEASDLLWRAAGLIPKRVLRTASVEAVRSLVATGAGVAILPDMAYRPWSLEGDRIEARPLADPLPTLDVGVVWRRGSPLSTQAETFIQVARTHPAPRLRSLQA</sequence>
<dbReference type="AlphaFoldDB" id="A0A0A0D3N5"/>
<dbReference type="InterPro" id="IPR005119">
    <property type="entry name" value="LysR_subst-bd"/>
</dbReference>
<dbReference type="GO" id="GO:0003677">
    <property type="term" value="F:DNA binding"/>
    <property type="evidence" value="ECO:0007669"/>
    <property type="project" value="UniProtKB-KW"/>
</dbReference>
<gene>
    <name evidence="6" type="ORF">P409_25800</name>
</gene>
<evidence type="ECO:0000259" key="5">
    <source>
        <dbReference type="PROSITE" id="PS50931"/>
    </source>
</evidence>
<reference evidence="6 7" key="1">
    <citation type="submission" date="2014-01" db="EMBL/GenBank/DDBJ databases">
        <title>Genome sequence determination for a cystic fibrosis isolate, Inquilinus limosus.</title>
        <authorList>
            <person name="Pino M."/>
            <person name="Di Conza J."/>
            <person name="Gutkind G."/>
        </authorList>
    </citation>
    <scope>NUCLEOTIDE SEQUENCE [LARGE SCALE GENOMIC DNA]</scope>
    <source>
        <strain evidence="6 7">MP06</strain>
    </source>
</reference>
<comment type="caution">
    <text evidence="6">The sequence shown here is derived from an EMBL/GenBank/DDBJ whole genome shotgun (WGS) entry which is preliminary data.</text>
</comment>
<organism evidence="6 7">
    <name type="scientific">Inquilinus limosus MP06</name>
    <dbReference type="NCBI Taxonomy" id="1398085"/>
    <lineage>
        <taxon>Bacteria</taxon>
        <taxon>Pseudomonadati</taxon>
        <taxon>Pseudomonadota</taxon>
        <taxon>Alphaproteobacteria</taxon>
        <taxon>Rhodospirillales</taxon>
        <taxon>Rhodospirillaceae</taxon>
        <taxon>Inquilinus</taxon>
    </lineage>
</organism>
<evidence type="ECO:0000313" key="7">
    <source>
        <dbReference type="Proteomes" id="UP000029995"/>
    </source>
</evidence>
<dbReference type="Gene3D" id="3.40.190.10">
    <property type="entry name" value="Periplasmic binding protein-like II"/>
    <property type="match status" value="2"/>
</dbReference>
<dbReference type="InterPro" id="IPR036388">
    <property type="entry name" value="WH-like_DNA-bd_sf"/>
</dbReference>
<dbReference type="GO" id="GO:0003700">
    <property type="term" value="F:DNA-binding transcription factor activity"/>
    <property type="evidence" value="ECO:0007669"/>
    <property type="project" value="InterPro"/>
</dbReference>
<evidence type="ECO:0000256" key="3">
    <source>
        <dbReference type="ARBA" id="ARBA00023125"/>
    </source>
</evidence>
<accession>A0A0A0D3N5</accession>
<keyword evidence="3" id="KW-0238">DNA-binding</keyword>